<name>A0ABV7SV63_9SPHN</name>
<evidence type="ECO:0000313" key="2">
    <source>
        <dbReference type="Proteomes" id="UP001595713"/>
    </source>
</evidence>
<evidence type="ECO:0000313" key="1">
    <source>
        <dbReference type="EMBL" id="MFC3579537.1"/>
    </source>
</evidence>
<dbReference type="EMBL" id="JBHRXP010000002">
    <property type="protein sequence ID" value="MFC3579537.1"/>
    <property type="molecule type" value="Genomic_DNA"/>
</dbReference>
<keyword evidence="2" id="KW-1185">Reference proteome</keyword>
<organism evidence="1 2">
    <name type="scientific">Sphingomonas hylomeconis</name>
    <dbReference type="NCBI Taxonomy" id="1395958"/>
    <lineage>
        <taxon>Bacteria</taxon>
        <taxon>Pseudomonadati</taxon>
        <taxon>Pseudomonadota</taxon>
        <taxon>Alphaproteobacteria</taxon>
        <taxon>Sphingomonadales</taxon>
        <taxon>Sphingomonadaceae</taxon>
        <taxon>Sphingomonas</taxon>
    </lineage>
</organism>
<accession>A0ABV7SV63</accession>
<dbReference type="Proteomes" id="UP001595713">
    <property type="component" value="Unassembled WGS sequence"/>
</dbReference>
<reference evidence="2" key="1">
    <citation type="journal article" date="2019" name="Int. J. Syst. Evol. Microbiol.">
        <title>The Global Catalogue of Microorganisms (GCM) 10K type strain sequencing project: providing services to taxonomists for standard genome sequencing and annotation.</title>
        <authorList>
            <consortium name="The Broad Institute Genomics Platform"/>
            <consortium name="The Broad Institute Genome Sequencing Center for Infectious Disease"/>
            <person name="Wu L."/>
            <person name="Ma J."/>
        </authorList>
    </citation>
    <scope>NUCLEOTIDE SEQUENCE [LARGE SCALE GENOMIC DNA]</scope>
    <source>
        <strain evidence="2">KCTC 42739</strain>
    </source>
</reference>
<dbReference type="RefSeq" id="WP_261293562.1">
    <property type="nucleotide sequence ID" value="NZ_JANQBK010000003.1"/>
</dbReference>
<comment type="caution">
    <text evidence="1">The sequence shown here is derived from an EMBL/GenBank/DDBJ whole genome shotgun (WGS) entry which is preliminary data.</text>
</comment>
<protein>
    <submittedName>
        <fullName evidence="1">Uncharacterized protein</fullName>
    </submittedName>
</protein>
<sequence length="80" mass="8452">MEIPKPVPVAVEIKDAPPAELTRCADRPAGLPEDPALLAQIPTAARLGFIRIAKAFAVNAAQLDRLINWNAPGSCPGKVK</sequence>
<gene>
    <name evidence="1" type="ORF">ACFONA_05105</name>
</gene>
<proteinExistence type="predicted"/>